<evidence type="ECO:0000259" key="1">
    <source>
        <dbReference type="Pfam" id="PF00646"/>
    </source>
</evidence>
<feature type="domain" description="F-box" evidence="1">
    <location>
        <begin position="50"/>
        <end position="91"/>
    </location>
</feature>
<dbReference type="InterPro" id="IPR055290">
    <property type="entry name" value="At3g26010-like"/>
</dbReference>
<dbReference type="EMBL" id="JBEDUW010000003">
    <property type="protein sequence ID" value="KAK9936989.1"/>
    <property type="molecule type" value="Genomic_DNA"/>
</dbReference>
<dbReference type="Proteomes" id="UP001457282">
    <property type="component" value="Unassembled WGS sequence"/>
</dbReference>
<protein>
    <recommendedName>
        <fullName evidence="1">F-box domain-containing protein</fullName>
    </recommendedName>
</protein>
<reference evidence="2 3" key="1">
    <citation type="journal article" date="2023" name="G3 (Bethesda)">
        <title>A chromosome-length genome assembly and annotation of blackberry (Rubus argutus, cv. 'Hillquist').</title>
        <authorList>
            <person name="Bruna T."/>
            <person name="Aryal R."/>
            <person name="Dudchenko O."/>
            <person name="Sargent D.J."/>
            <person name="Mead D."/>
            <person name="Buti M."/>
            <person name="Cavallini A."/>
            <person name="Hytonen T."/>
            <person name="Andres J."/>
            <person name="Pham M."/>
            <person name="Weisz D."/>
            <person name="Mascagni F."/>
            <person name="Usai G."/>
            <person name="Natali L."/>
            <person name="Bassil N."/>
            <person name="Fernandez G.E."/>
            <person name="Lomsadze A."/>
            <person name="Armour M."/>
            <person name="Olukolu B."/>
            <person name="Poorten T."/>
            <person name="Britton C."/>
            <person name="Davik J."/>
            <person name="Ashrafi H."/>
            <person name="Aiden E.L."/>
            <person name="Borodovsky M."/>
            <person name="Worthington M."/>
        </authorList>
    </citation>
    <scope>NUCLEOTIDE SEQUENCE [LARGE SCALE GENOMIC DNA]</scope>
    <source>
        <strain evidence="2">PI 553951</strain>
    </source>
</reference>
<dbReference type="Pfam" id="PF00646">
    <property type="entry name" value="F-box"/>
    <property type="match status" value="1"/>
</dbReference>
<proteinExistence type="predicted"/>
<dbReference type="PANTHER" id="PTHR35546">
    <property type="entry name" value="F-BOX PROTEIN INTERACTION DOMAIN PROTEIN-RELATED"/>
    <property type="match status" value="1"/>
</dbReference>
<organism evidence="2 3">
    <name type="scientific">Rubus argutus</name>
    <name type="common">Southern blackberry</name>
    <dbReference type="NCBI Taxonomy" id="59490"/>
    <lineage>
        <taxon>Eukaryota</taxon>
        <taxon>Viridiplantae</taxon>
        <taxon>Streptophyta</taxon>
        <taxon>Embryophyta</taxon>
        <taxon>Tracheophyta</taxon>
        <taxon>Spermatophyta</taxon>
        <taxon>Magnoliopsida</taxon>
        <taxon>eudicotyledons</taxon>
        <taxon>Gunneridae</taxon>
        <taxon>Pentapetalae</taxon>
        <taxon>rosids</taxon>
        <taxon>fabids</taxon>
        <taxon>Rosales</taxon>
        <taxon>Rosaceae</taxon>
        <taxon>Rosoideae</taxon>
        <taxon>Rosoideae incertae sedis</taxon>
        <taxon>Rubus</taxon>
    </lineage>
</organism>
<keyword evidence="3" id="KW-1185">Reference proteome</keyword>
<dbReference type="InterPro" id="IPR036047">
    <property type="entry name" value="F-box-like_dom_sf"/>
</dbReference>
<dbReference type="PANTHER" id="PTHR35546:SF130">
    <property type="entry name" value="EXPRESSED PROTEIN"/>
    <property type="match status" value="1"/>
</dbReference>
<comment type="caution">
    <text evidence="2">The sequence shown here is derived from an EMBL/GenBank/DDBJ whole genome shotgun (WGS) entry which is preliminary data.</text>
</comment>
<evidence type="ECO:0000313" key="3">
    <source>
        <dbReference type="Proteomes" id="UP001457282"/>
    </source>
</evidence>
<sequence>MRRIRRDGSHGTCSLAKGIFRLMEWKLDFKLAFSIVIDFIITKTTRTTQIDDLTDFILVEILARLACKKTVFRAKCVSKRWSSLLSDSYFVRRFLSLQGGVDEGNAFIGAGIVAVLPYPALNKLSRRPKLEVLAHPVVKTKEGGYLCLDFLPFSQQQKQGDDELLLVLGTYNDLVLCRKLTYEGEPYRYIYNCNPYCICNPYTKQWVTVPPNNLRVSNCMTHTGFVCEPYLNYSGDGKKDEASSIILNSEYRWSVVQIHLPFQTSNLEKFHVDIFSSETRQWRYLVVACPPSFISLGPSKSNVVAYNGMLCWLLGCYNTIVKLDPMLTSDECGFDVKGTIGAIMFLGVCRGRLRMCLRDFDTYYFHDPGRHLSVWELKEEVDDNGAKFNKWCLMVSLSMNQLVTKHPLIPENRLRNRRRFRVQCFHPYNEDLVFLETEHPNCISICNMRERTLEVVSEFDPTMINSESWFHGGTYFFGAKNFHPFVIPWLPTPVPKL</sequence>
<dbReference type="SUPFAM" id="SSF81383">
    <property type="entry name" value="F-box domain"/>
    <property type="match status" value="1"/>
</dbReference>
<accession>A0AAW1XLL1</accession>
<dbReference type="Gene3D" id="1.20.1280.50">
    <property type="match status" value="1"/>
</dbReference>
<gene>
    <name evidence="2" type="ORF">M0R45_013808</name>
</gene>
<evidence type="ECO:0000313" key="2">
    <source>
        <dbReference type="EMBL" id="KAK9936989.1"/>
    </source>
</evidence>
<dbReference type="AlphaFoldDB" id="A0AAW1XLL1"/>
<dbReference type="InterPro" id="IPR001810">
    <property type="entry name" value="F-box_dom"/>
</dbReference>
<name>A0AAW1XLL1_RUBAR</name>